<comment type="caution">
    <text evidence="1">The sequence shown here is derived from an EMBL/GenBank/DDBJ whole genome shotgun (WGS) entry which is preliminary data.</text>
</comment>
<dbReference type="Proteomes" id="UP000014018">
    <property type="component" value="Unassembled WGS sequence"/>
</dbReference>
<accession>A0A9W5PJB3</accession>
<evidence type="ECO:0000313" key="1">
    <source>
        <dbReference type="EMBL" id="EOO23577.1"/>
    </source>
</evidence>
<proteinExistence type="predicted"/>
<gene>
    <name evidence="1" type="ORF">IIU_06984</name>
</gene>
<dbReference type="EMBL" id="AHFB01000190">
    <property type="protein sequence ID" value="EOO23577.1"/>
    <property type="molecule type" value="Genomic_DNA"/>
</dbReference>
<organism evidence="1 2">
    <name type="scientific">Bacillus cereus VD133</name>
    <dbReference type="NCBI Taxonomy" id="1053233"/>
    <lineage>
        <taxon>Bacteria</taxon>
        <taxon>Bacillati</taxon>
        <taxon>Bacillota</taxon>
        <taxon>Bacilli</taxon>
        <taxon>Bacillales</taxon>
        <taxon>Bacillaceae</taxon>
        <taxon>Bacillus</taxon>
        <taxon>Bacillus cereus group</taxon>
    </lineage>
</organism>
<protein>
    <submittedName>
        <fullName evidence="1">Uncharacterized protein</fullName>
    </submittedName>
</protein>
<sequence length="91" mass="10453">MQITIDLNIVRNVGERAGLILGYVQRMENERELNKMRLVDLSACVTNKLLPQVSRSTVVKAIRELEEHNLIKVRTTGRTNSKWFVYSLPQG</sequence>
<dbReference type="RefSeq" id="WP_016110660.1">
    <property type="nucleotide sequence ID" value="NZ_KB976179.1"/>
</dbReference>
<evidence type="ECO:0000313" key="2">
    <source>
        <dbReference type="Proteomes" id="UP000014018"/>
    </source>
</evidence>
<reference evidence="1 2" key="1">
    <citation type="submission" date="2012-12" db="EMBL/GenBank/DDBJ databases">
        <title>The Genome Sequence of Bacillus cereus VD133.</title>
        <authorList>
            <consortium name="The Broad Institute Genome Sequencing Platform"/>
            <consortium name="The Broad Institute Genome Sequencing Center for Infectious Disease"/>
            <person name="Feldgarden M."/>
            <person name="Van der Auwera G.A."/>
            <person name="Mahillon J."/>
            <person name="Duprez V."/>
            <person name="Timmery S."/>
            <person name="Mattelet C."/>
            <person name="Dierick K."/>
            <person name="Sun M."/>
            <person name="Yu Z."/>
            <person name="Zhu L."/>
            <person name="Hu X."/>
            <person name="Shank E.B."/>
            <person name="Swiecicka I."/>
            <person name="Hansen B.M."/>
            <person name="Andrup L."/>
            <person name="Walker B."/>
            <person name="Young S.K."/>
            <person name="Zeng Q."/>
            <person name="Gargeya S."/>
            <person name="Fitzgerald M."/>
            <person name="Haas B."/>
            <person name="Abouelleil A."/>
            <person name="Alvarado L."/>
            <person name="Arachchi H.M."/>
            <person name="Berlin A.M."/>
            <person name="Chapman S.B."/>
            <person name="Dewar J."/>
            <person name="Goldberg J."/>
            <person name="Griggs A."/>
            <person name="Gujja S."/>
            <person name="Hansen M."/>
            <person name="Howarth C."/>
            <person name="Imamovic A."/>
            <person name="Larimer J."/>
            <person name="McCowan C."/>
            <person name="Murphy C."/>
            <person name="Neiman D."/>
            <person name="Pearson M."/>
            <person name="Priest M."/>
            <person name="Roberts A."/>
            <person name="Saif S."/>
            <person name="Shea T."/>
            <person name="Sisk P."/>
            <person name="Sykes S."/>
            <person name="Wortman J."/>
            <person name="Nusbaum C."/>
            <person name="Birren B."/>
        </authorList>
    </citation>
    <scope>NUCLEOTIDE SEQUENCE [LARGE SCALE GENOMIC DNA]</scope>
    <source>
        <strain evidence="1 2">VD133</strain>
    </source>
</reference>
<dbReference type="AlphaFoldDB" id="A0A9W5PJB3"/>
<name>A0A9W5PJB3_BACCE</name>